<evidence type="ECO:0000313" key="1">
    <source>
        <dbReference type="EMBL" id="CAI2364256.1"/>
    </source>
</evidence>
<evidence type="ECO:0000313" key="2">
    <source>
        <dbReference type="Proteomes" id="UP001295684"/>
    </source>
</evidence>
<sequence length="345" mass="39914">MKLARRDCLTQDDNFFFQKCCLKDHTNINQKLQKDQIAIEITTIAKIITQYSQAPQISSTQKHTRELLHTTLLEQTQLKSELSLYKRFIVPSLLLLLLLVTVRSFYSFEVCEKGLDTKVACEIPQDEIQINSTVLGPEIEVQYAQAMPERFHDDELKNHLDMQMEKLKELESKINLLPHKLNISASQLINDKNYEPENNLIKTSEQNPQNNEEICSCSNRVIFQEYQDSILQRIEEKLRETNKCYCDTQQNLQFYTLWNKILTEDVKTVESSTKIIKEMFGLIKKIDHKVTDISKYTTKSHKPLVCKGDYNSLVIQAFGLEKNPYSTKAGSRWAGFTSLLALGCC</sequence>
<protein>
    <submittedName>
        <fullName evidence="1">Uncharacterized protein</fullName>
    </submittedName>
</protein>
<organism evidence="1 2">
    <name type="scientific">Euplotes crassus</name>
    <dbReference type="NCBI Taxonomy" id="5936"/>
    <lineage>
        <taxon>Eukaryota</taxon>
        <taxon>Sar</taxon>
        <taxon>Alveolata</taxon>
        <taxon>Ciliophora</taxon>
        <taxon>Intramacronucleata</taxon>
        <taxon>Spirotrichea</taxon>
        <taxon>Hypotrichia</taxon>
        <taxon>Euplotida</taxon>
        <taxon>Euplotidae</taxon>
        <taxon>Moneuplotes</taxon>
    </lineage>
</organism>
<dbReference type="EMBL" id="CAMPGE010005403">
    <property type="protein sequence ID" value="CAI2364256.1"/>
    <property type="molecule type" value="Genomic_DNA"/>
</dbReference>
<name>A0AAD1UCT5_EUPCR</name>
<dbReference type="Proteomes" id="UP001295684">
    <property type="component" value="Unassembled WGS sequence"/>
</dbReference>
<reference evidence="1" key="1">
    <citation type="submission" date="2023-07" db="EMBL/GenBank/DDBJ databases">
        <authorList>
            <consortium name="AG Swart"/>
            <person name="Singh M."/>
            <person name="Singh A."/>
            <person name="Seah K."/>
            <person name="Emmerich C."/>
        </authorList>
    </citation>
    <scope>NUCLEOTIDE SEQUENCE</scope>
    <source>
        <strain evidence="1">DP1</strain>
    </source>
</reference>
<gene>
    <name evidence="1" type="ORF">ECRASSUSDP1_LOCUS5599</name>
</gene>
<comment type="caution">
    <text evidence="1">The sequence shown here is derived from an EMBL/GenBank/DDBJ whole genome shotgun (WGS) entry which is preliminary data.</text>
</comment>
<dbReference type="AlphaFoldDB" id="A0AAD1UCT5"/>
<keyword evidence="2" id="KW-1185">Reference proteome</keyword>
<accession>A0AAD1UCT5</accession>
<proteinExistence type="predicted"/>